<accession>A0A1W1HCL3</accession>
<dbReference type="Gene3D" id="3.30.420.180">
    <property type="entry name" value="CobE/GbiG C-terminal domain"/>
    <property type="match status" value="1"/>
</dbReference>
<dbReference type="PANTHER" id="PTHR37477">
    <property type="entry name" value="COBALT-PRECORRIN-5A HYDROLASE"/>
    <property type="match status" value="1"/>
</dbReference>
<dbReference type="Pfam" id="PF11760">
    <property type="entry name" value="CbiG_N"/>
    <property type="match status" value="1"/>
</dbReference>
<dbReference type="AlphaFoldDB" id="A0A1W1HCL3"/>
<evidence type="ECO:0000259" key="3">
    <source>
        <dbReference type="Pfam" id="PF11761"/>
    </source>
</evidence>
<dbReference type="Pfam" id="PF01890">
    <property type="entry name" value="CbiG_C"/>
    <property type="match status" value="1"/>
</dbReference>
<dbReference type="InterPro" id="IPR021744">
    <property type="entry name" value="CbiG_N"/>
</dbReference>
<dbReference type="Pfam" id="PF11761">
    <property type="entry name" value="CbiG_mid"/>
    <property type="match status" value="1"/>
</dbReference>
<dbReference type="PANTHER" id="PTHR37477:SF1">
    <property type="entry name" value="COBALT-PRECORRIN-5A HYDROLASE"/>
    <property type="match status" value="1"/>
</dbReference>
<sequence length="440" mass="47662">MTASCKKNPEERIAVWVITPNGLHHAGKLIRALPYSRLFVSSTVANAWPVSQIIDAYYACDSLKSCKGATSFYSVFERLSIAIEENFRKFDAHICIFSTGIAVRLTGNLLKSKLSDPAVVVMDDCANHAISLVSGHIGGANELTVKVSQITGASPVITTATDVNGLPSIDMIARKLGLIIENPEMIKRINMAFLQKKRVRVVDPLNLLTSHIPNVFLTEISNSENSVGKNSIINGHNHDNHDLTVFCSDMDIEIVSSVNDSDVSLDFSSSANGLGIDSENSLSVNGLNIDIENTISLKRKDVVSRETIILRPRSLVAGMGCNRNTSTEELMSFLLDSFKQNNLSVQSLAAIATTVVKQDENGLLELGRILDKPIMFFSKDELNSVGTIQNPSEMVEKHLGVKSVCEAAAILAADNGKLILPKIKKGNATLAVARKKAGFL</sequence>
<feature type="domain" description="Cobalamin synthesis G N-terminal" evidence="2">
    <location>
        <begin position="83"/>
        <end position="162"/>
    </location>
</feature>
<proteinExistence type="predicted"/>
<dbReference type="InterPro" id="IPR021745">
    <property type="entry name" value="CbiG_mid"/>
</dbReference>
<keyword evidence="5" id="KW-1185">Reference proteome</keyword>
<dbReference type="SUPFAM" id="SSF159672">
    <property type="entry name" value="CbiG N-terminal domain-like"/>
    <property type="match status" value="1"/>
</dbReference>
<dbReference type="InterPro" id="IPR038029">
    <property type="entry name" value="GbiG_N_sf"/>
</dbReference>
<protein>
    <submittedName>
        <fullName evidence="4">CbiG</fullName>
    </submittedName>
</protein>
<dbReference type="Proteomes" id="UP000191931">
    <property type="component" value="Unassembled WGS sequence"/>
</dbReference>
<name>A0A1W1HCL3_9BACT</name>
<gene>
    <name evidence="4" type="primary">cbiG</name>
    <name evidence="4" type="ORF">MTBBW1_2170022</name>
</gene>
<dbReference type="GO" id="GO:0009236">
    <property type="term" value="P:cobalamin biosynthetic process"/>
    <property type="evidence" value="ECO:0007669"/>
    <property type="project" value="InterPro"/>
</dbReference>
<feature type="domain" description="Cobalamin biosynthesis central region" evidence="3">
    <location>
        <begin position="167"/>
        <end position="213"/>
    </location>
</feature>
<dbReference type="OrthoDB" id="9781023at2"/>
<reference evidence="4 5" key="1">
    <citation type="submission" date="2017-03" db="EMBL/GenBank/DDBJ databases">
        <authorList>
            <person name="Afonso C.L."/>
            <person name="Miller P.J."/>
            <person name="Scott M.A."/>
            <person name="Spackman E."/>
            <person name="Goraichik I."/>
            <person name="Dimitrov K.M."/>
            <person name="Suarez D.L."/>
            <person name="Swayne D.E."/>
        </authorList>
    </citation>
    <scope>NUCLEOTIDE SEQUENCE [LARGE SCALE GENOMIC DNA]</scope>
    <source>
        <strain evidence="4">PRJEB14757</strain>
    </source>
</reference>
<evidence type="ECO:0000259" key="1">
    <source>
        <dbReference type="Pfam" id="PF01890"/>
    </source>
</evidence>
<organism evidence="4 5">
    <name type="scientific">Desulfamplus magnetovallimortis</name>
    <dbReference type="NCBI Taxonomy" id="1246637"/>
    <lineage>
        <taxon>Bacteria</taxon>
        <taxon>Pseudomonadati</taxon>
        <taxon>Thermodesulfobacteriota</taxon>
        <taxon>Desulfobacteria</taxon>
        <taxon>Desulfobacterales</taxon>
        <taxon>Desulfobacteraceae</taxon>
        <taxon>Desulfamplus</taxon>
    </lineage>
</organism>
<dbReference type="SUPFAM" id="SSF159664">
    <property type="entry name" value="CobE/GbiG C-terminal domain-like"/>
    <property type="match status" value="1"/>
</dbReference>
<dbReference type="RefSeq" id="WP_080807983.1">
    <property type="nucleotide sequence ID" value="NZ_LT828559.1"/>
</dbReference>
<feature type="domain" description="CobE/GbiG C-terminal" evidence="1">
    <location>
        <begin position="315"/>
        <end position="433"/>
    </location>
</feature>
<dbReference type="InterPro" id="IPR052553">
    <property type="entry name" value="CbiG_hydrolase"/>
</dbReference>
<dbReference type="InterPro" id="IPR002750">
    <property type="entry name" value="CobE/GbiG_C"/>
</dbReference>
<dbReference type="InterPro" id="IPR036518">
    <property type="entry name" value="CobE/GbiG_C_sf"/>
</dbReference>
<evidence type="ECO:0000313" key="4">
    <source>
        <dbReference type="EMBL" id="SLM30251.1"/>
    </source>
</evidence>
<evidence type="ECO:0000313" key="5">
    <source>
        <dbReference type="Proteomes" id="UP000191931"/>
    </source>
</evidence>
<dbReference type="Gene3D" id="3.40.50.11220">
    <property type="match status" value="1"/>
</dbReference>
<dbReference type="EMBL" id="FWEV01000132">
    <property type="protein sequence ID" value="SLM30251.1"/>
    <property type="molecule type" value="Genomic_DNA"/>
</dbReference>
<dbReference type="STRING" id="1246637.MTBBW1_2170022"/>
<evidence type="ECO:0000259" key="2">
    <source>
        <dbReference type="Pfam" id="PF11760"/>
    </source>
</evidence>